<accession>D6WJ42</accession>
<name>D6WJ42_TRICA</name>
<protein>
    <submittedName>
        <fullName evidence="1">Uncharacterized protein</fullName>
    </submittedName>
</protein>
<evidence type="ECO:0000313" key="1">
    <source>
        <dbReference type="EMBL" id="EFA03693.1"/>
    </source>
</evidence>
<gene>
    <name evidence="1" type="primary">GLEAN_13797</name>
    <name evidence="1" type="ORF">TcasGA2_TC013797</name>
</gene>
<reference evidence="1 2" key="2">
    <citation type="journal article" date="2010" name="Nucleic Acids Res.">
        <title>BeetleBase in 2010: revisions to provide comprehensive genomic information for Tribolium castaneum.</title>
        <authorList>
            <person name="Kim H.S."/>
            <person name="Murphy T."/>
            <person name="Xia J."/>
            <person name="Caragea D."/>
            <person name="Park Y."/>
            <person name="Beeman R.W."/>
            <person name="Lorenzen M.D."/>
            <person name="Butcher S."/>
            <person name="Manak J.R."/>
            <person name="Brown S.J."/>
        </authorList>
    </citation>
    <scope>GENOME REANNOTATION</scope>
    <source>
        <strain evidence="1 2">Georgia GA2</strain>
    </source>
</reference>
<proteinExistence type="predicted"/>
<organism evidence="1 2">
    <name type="scientific">Tribolium castaneum</name>
    <name type="common">Red flour beetle</name>
    <dbReference type="NCBI Taxonomy" id="7070"/>
    <lineage>
        <taxon>Eukaryota</taxon>
        <taxon>Metazoa</taxon>
        <taxon>Ecdysozoa</taxon>
        <taxon>Arthropoda</taxon>
        <taxon>Hexapoda</taxon>
        <taxon>Insecta</taxon>
        <taxon>Pterygota</taxon>
        <taxon>Neoptera</taxon>
        <taxon>Endopterygota</taxon>
        <taxon>Coleoptera</taxon>
        <taxon>Polyphaga</taxon>
        <taxon>Cucujiformia</taxon>
        <taxon>Tenebrionidae</taxon>
        <taxon>Tenebrionidae incertae sedis</taxon>
        <taxon>Tribolium</taxon>
    </lineage>
</organism>
<dbReference type="EMBL" id="KQ971342">
    <property type="protein sequence ID" value="EFA03693.1"/>
    <property type="molecule type" value="Genomic_DNA"/>
</dbReference>
<dbReference type="AlphaFoldDB" id="D6WJ42"/>
<reference evidence="1 2" key="1">
    <citation type="journal article" date="2008" name="Nature">
        <title>The genome of the model beetle and pest Tribolium castaneum.</title>
        <authorList>
            <consortium name="Tribolium Genome Sequencing Consortium"/>
            <person name="Richards S."/>
            <person name="Gibbs R.A."/>
            <person name="Weinstock G.M."/>
            <person name="Brown S.J."/>
            <person name="Denell R."/>
            <person name="Beeman R.W."/>
            <person name="Gibbs R."/>
            <person name="Beeman R.W."/>
            <person name="Brown S.J."/>
            <person name="Bucher G."/>
            <person name="Friedrich M."/>
            <person name="Grimmelikhuijzen C.J."/>
            <person name="Klingler M."/>
            <person name="Lorenzen M."/>
            <person name="Richards S."/>
            <person name="Roth S."/>
            <person name="Schroder R."/>
            <person name="Tautz D."/>
            <person name="Zdobnov E.M."/>
            <person name="Muzny D."/>
            <person name="Gibbs R.A."/>
            <person name="Weinstock G.M."/>
            <person name="Attaway T."/>
            <person name="Bell S."/>
            <person name="Buhay C.J."/>
            <person name="Chandrabose M.N."/>
            <person name="Chavez D."/>
            <person name="Clerk-Blankenburg K.P."/>
            <person name="Cree A."/>
            <person name="Dao M."/>
            <person name="Davis C."/>
            <person name="Chacko J."/>
            <person name="Dinh H."/>
            <person name="Dugan-Rocha S."/>
            <person name="Fowler G."/>
            <person name="Garner T.T."/>
            <person name="Garnes J."/>
            <person name="Gnirke A."/>
            <person name="Hawes A."/>
            <person name="Hernandez J."/>
            <person name="Hines S."/>
            <person name="Holder M."/>
            <person name="Hume J."/>
            <person name="Jhangiani S.N."/>
            <person name="Joshi V."/>
            <person name="Khan Z.M."/>
            <person name="Jackson L."/>
            <person name="Kovar C."/>
            <person name="Kowis A."/>
            <person name="Lee S."/>
            <person name="Lewis L.R."/>
            <person name="Margolis J."/>
            <person name="Morgan M."/>
            <person name="Nazareth L.V."/>
            <person name="Nguyen N."/>
            <person name="Okwuonu G."/>
            <person name="Parker D."/>
            <person name="Richards S."/>
            <person name="Ruiz S.J."/>
            <person name="Santibanez J."/>
            <person name="Savard J."/>
            <person name="Scherer S.E."/>
            <person name="Schneider B."/>
            <person name="Sodergren E."/>
            <person name="Tautz D."/>
            <person name="Vattahil S."/>
            <person name="Villasana D."/>
            <person name="White C.S."/>
            <person name="Wright R."/>
            <person name="Park Y."/>
            <person name="Beeman R.W."/>
            <person name="Lord J."/>
            <person name="Oppert B."/>
            <person name="Lorenzen M."/>
            <person name="Brown S."/>
            <person name="Wang L."/>
            <person name="Savard J."/>
            <person name="Tautz D."/>
            <person name="Richards S."/>
            <person name="Weinstock G."/>
            <person name="Gibbs R.A."/>
            <person name="Liu Y."/>
            <person name="Worley K."/>
            <person name="Weinstock G."/>
            <person name="Elsik C.G."/>
            <person name="Reese J.T."/>
            <person name="Elhaik E."/>
            <person name="Landan G."/>
            <person name="Graur D."/>
            <person name="Arensburger P."/>
            <person name="Atkinson P."/>
            <person name="Beeman R.W."/>
            <person name="Beidler J."/>
            <person name="Brown S.J."/>
            <person name="Demuth J.P."/>
            <person name="Drury D.W."/>
            <person name="Du Y.Z."/>
            <person name="Fujiwara H."/>
            <person name="Lorenzen M."/>
            <person name="Maselli V."/>
            <person name="Osanai M."/>
            <person name="Park Y."/>
            <person name="Robertson H.M."/>
            <person name="Tu Z."/>
            <person name="Wang J.J."/>
            <person name="Wang S."/>
            <person name="Richards S."/>
            <person name="Song H."/>
            <person name="Zhang L."/>
            <person name="Sodergren E."/>
            <person name="Werner D."/>
            <person name="Stanke M."/>
            <person name="Morgenstern B."/>
            <person name="Solovyev V."/>
            <person name="Kosarev P."/>
            <person name="Brown G."/>
            <person name="Chen H.C."/>
            <person name="Ermolaeva O."/>
            <person name="Hlavina W."/>
            <person name="Kapustin Y."/>
            <person name="Kiryutin B."/>
            <person name="Kitts P."/>
            <person name="Maglott D."/>
            <person name="Pruitt K."/>
            <person name="Sapojnikov V."/>
            <person name="Souvorov A."/>
            <person name="Mackey A.J."/>
            <person name="Waterhouse R.M."/>
            <person name="Wyder S."/>
            <person name="Zdobnov E.M."/>
            <person name="Zdobnov E.M."/>
            <person name="Wyder S."/>
            <person name="Kriventseva E.V."/>
            <person name="Kadowaki T."/>
            <person name="Bork P."/>
            <person name="Aranda M."/>
            <person name="Bao R."/>
            <person name="Beermann A."/>
            <person name="Berns N."/>
            <person name="Bolognesi R."/>
            <person name="Bonneton F."/>
            <person name="Bopp D."/>
            <person name="Brown S.J."/>
            <person name="Bucher G."/>
            <person name="Butts T."/>
            <person name="Chaumot A."/>
            <person name="Denell R.E."/>
            <person name="Ferrier D.E."/>
            <person name="Friedrich M."/>
            <person name="Gordon C.M."/>
            <person name="Jindra M."/>
            <person name="Klingler M."/>
            <person name="Lan Q."/>
            <person name="Lattorff H.M."/>
            <person name="Laudet V."/>
            <person name="von Levetsow C."/>
            <person name="Liu Z."/>
            <person name="Lutz R."/>
            <person name="Lynch J.A."/>
            <person name="da Fonseca R.N."/>
            <person name="Posnien N."/>
            <person name="Reuter R."/>
            <person name="Roth S."/>
            <person name="Savard J."/>
            <person name="Schinko J.B."/>
            <person name="Schmitt C."/>
            <person name="Schoppmeier M."/>
            <person name="Schroder R."/>
            <person name="Shippy T.D."/>
            <person name="Simonnet F."/>
            <person name="Marques-Souza H."/>
            <person name="Tautz D."/>
            <person name="Tomoyasu Y."/>
            <person name="Trauner J."/>
            <person name="Van der Zee M."/>
            <person name="Vervoort M."/>
            <person name="Wittkopp N."/>
            <person name="Wimmer E.A."/>
            <person name="Yang X."/>
            <person name="Jones A.K."/>
            <person name="Sattelle D.B."/>
            <person name="Ebert P.R."/>
            <person name="Nelson D."/>
            <person name="Scott J.G."/>
            <person name="Beeman R.W."/>
            <person name="Muthukrishnan S."/>
            <person name="Kramer K.J."/>
            <person name="Arakane Y."/>
            <person name="Beeman R.W."/>
            <person name="Zhu Q."/>
            <person name="Hogenkamp D."/>
            <person name="Dixit R."/>
            <person name="Oppert B."/>
            <person name="Jiang H."/>
            <person name="Zou Z."/>
            <person name="Marshall J."/>
            <person name="Elpidina E."/>
            <person name="Vinokurov K."/>
            <person name="Oppert C."/>
            <person name="Zou Z."/>
            <person name="Evans J."/>
            <person name="Lu Z."/>
            <person name="Zhao P."/>
            <person name="Sumathipala N."/>
            <person name="Altincicek B."/>
            <person name="Vilcinskas A."/>
            <person name="Williams M."/>
            <person name="Hultmark D."/>
            <person name="Hetru C."/>
            <person name="Jiang H."/>
            <person name="Grimmelikhuijzen C.J."/>
            <person name="Hauser F."/>
            <person name="Cazzamali G."/>
            <person name="Williamson M."/>
            <person name="Park Y."/>
            <person name="Li B."/>
            <person name="Tanaka Y."/>
            <person name="Predel R."/>
            <person name="Neupert S."/>
            <person name="Schachtner J."/>
            <person name="Verleyen P."/>
            <person name="Raible F."/>
            <person name="Bork P."/>
            <person name="Friedrich M."/>
            <person name="Walden K.K."/>
            <person name="Robertson H.M."/>
            <person name="Angeli S."/>
            <person name="Foret S."/>
            <person name="Bucher G."/>
            <person name="Schuetz S."/>
            <person name="Maleszka R."/>
            <person name="Wimmer E.A."/>
            <person name="Beeman R.W."/>
            <person name="Lorenzen M."/>
            <person name="Tomoyasu Y."/>
            <person name="Miller S.C."/>
            <person name="Grossmann D."/>
            <person name="Bucher G."/>
        </authorList>
    </citation>
    <scope>NUCLEOTIDE SEQUENCE [LARGE SCALE GENOMIC DNA]</scope>
    <source>
        <strain evidence="1 2">Georgia GA2</strain>
    </source>
</reference>
<evidence type="ECO:0000313" key="2">
    <source>
        <dbReference type="Proteomes" id="UP000007266"/>
    </source>
</evidence>
<dbReference type="HOGENOM" id="CLU_2708025_0_0_1"/>
<sequence length="73" mass="8452">MVARARKKIDSDVLSVVVRKDGTPKVDFIWVRRIDLDAQYDDGRILRNDHVLDTRPLFTKQCRINDAPTPIFA</sequence>
<keyword evidence="2" id="KW-1185">Reference proteome</keyword>
<dbReference type="Proteomes" id="UP000007266">
    <property type="component" value="Linkage group 5"/>
</dbReference>
<dbReference type="InParanoid" id="D6WJ42"/>